<dbReference type="InterPro" id="IPR023795">
    <property type="entry name" value="Serpin_CS"/>
</dbReference>
<dbReference type="SUPFAM" id="SSF56574">
    <property type="entry name" value="Serpins"/>
    <property type="match status" value="1"/>
</dbReference>
<dbReference type="InterPro" id="IPR042178">
    <property type="entry name" value="Serpin_sf_1"/>
</dbReference>
<dbReference type="AlphaFoldDB" id="A0A1I7SE61"/>
<name>A0A1I7SE61_BURXY</name>
<dbReference type="PANTHER" id="PTHR11461:SF211">
    <property type="entry name" value="GH10112P-RELATED"/>
    <property type="match status" value="1"/>
</dbReference>
<evidence type="ECO:0000313" key="4">
    <source>
        <dbReference type="Proteomes" id="UP000095284"/>
    </source>
</evidence>
<accession>A0A1I7SE61</accession>
<dbReference type="InterPro" id="IPR000215">
    <property type="entry name" value="Serpin_fam"/>
</dbReference>
<organism evidence="4 5">
    <name type="scientific">Bursaphelenchus xylophilus</name>
    <name type="common">Pinewood nematode worm</name>
    <name type="synonym">Aphelenchoides xylophilus</name>
    <dbReference type="NCBI Taxonomy" id="6326"/>
    <lineage>
        <taxon>Eukaryota</taxon>
        <taxon>Metazoa</taxon>
        <taxon>Ecdysozoa</taxon>
        <taxon>Nematoda</taxon>
        <taxon>Chromadorea</taxon>
        <taxon>Rhabditida</taxon>
        <taxon>Tylenchina</taxon>
        <taxon>Tylenchomorpha</taxon>
        <taxon>Aphelenchoidea</taxon>
        <taxon>Aphelenchoididae</taxon>
        <taxon>Bursaphelenchus</taxon>
    </lineage>
</organism>
<dbReference type="GO" id="GO:0005615">
    <property type="term" value="C:extracellular space"/>
    <property type="evidence" value="ECO:0007669"/>
    <property type="project" value="InterPro"/>
</dbReference>
<dbReference type="GO" id="GO:0004867">
    <property type="term" value="F:serine-type endopeptidase inhibitor activity"/>
    <property type="evidence" value="ECO:0007669"/>
    <property type="project" value="InterPro"/>
</dbReference>
<dbReference type="SMART" id="SM00093">
    <property type="entry name" value="SERPIN"/>
    <property type="match status" value="1"/>
</dbReference>
<evidence type="ECO:0000259" key="3">
    <source>
        <dbReference type="SMART" id="SM00093"/>
    </source>
</evidence>
<protein>
    <submittedName>
        <fullName evidence="5">SERPIN domain-containing protein</fullName>
    </submittedName>
</protein>
<dbReference type="Gene3D" id="2.30.39.10">
    <property type="entry name" value="Alpha-1-antitrypsin, domain 1"/>
    <property type="match status" value="1"/>
</dbReference>
<dbReference type="CDD" id="cd00172">
    <property type="entry name" value="serpin"/>
    <property type="match status" value="1"/>
</dbReference>
<dbReference type="InterPro" id="IPR036186">
    <property type="entry name" value="Serpin_sf"/>
</dbReference>
<comment type="similarity">
    <text evidence="1 2">Belongs to the serpin family.</text>
</comment>
<dbReference type="InterPro" id="IPR042185">
    <property type="entry name" value="Serpin_sf_2"/>
</dbReference>
<evidence type="ECO:0000256" key="1">
    <source>
        <dbReference type="ARBA" id="ARBA00009500"/>
    </source>
</evidence>
<dbReference type="PROSITE" id="PS00284">
    <property type="entry name" value="SERPIN"/>
    <property type="match status" value="1"/>
</dbReference>
<evidence type="ECO:0000256" key="2">
    <source>
        <dbReference type="RuleBase" id="RU000411"/>
    </source>
</evidence>
<dbReference type="Proteomes" id="UP000095284">
    <property type="component" value="Unplaced"/>
</dbReference>
<reference evidence="5" key="1">
    <citation type="submission" date="2016-11" db="UniProtKB">
        <authorList>
            <consortium name="WormBaseParasite"/>
        </authorList>
    </citation>
    <scope>IDENTIFICATION</scope>
</reference>
<evidence type="ECO:0000313" key="5">
    <source>
        <dbReference type="WBParaSite" id="BXY_1131900.1"/>
    </source>
</evidence>
<dbReference type="PANTHER" id="PTHR11461">
    <property type="entry name" value="SERINE PROTEASE INHIBITOR, SERPIN"/>
    <property type="match status" value="1"/>
</dbReference>
<proteinExistence type="inferred from homology"/>
<dbReference type="Gene3D" id="3.30.497.10">
    <property type="entry name" value="Antithrombin, subunit I, domain 2"/>
    <property type="match status" value="1"/>
</dbReference>
<feature type="domain" description="Serpin" evidence="3">
    <location>
        <begin position="2"/>
        <end position="228"/>
    </location>
</feature>
<sequence length="230" mass="26661">MDIVSIKQFNKFFFRILLVNALYFKSSWQERFNPILTSQKEFFVEPKVSRKVRMMKKKSQFIYHDADDLQLLGIPYSGNETYMFMILPKRVEAINSISSVLDGKRLQSLLSRRERQLVNVEIPRFKLEEKTLLNRAMEKIGLKRGFSDDAQFTDIANGKLKINKLLHKVFIETNEEGTEAAAATAGGMFGIRPSMPEVVPDFIANHPFIFFITTKKNDILFEGIIREIKN</sequence>
<dbReference type="Pfam" id="PF00079">
    <property type="entry name" value="Serpin"/>
    <property type="match status" value="1"/>
</dbReference>
<dbReference type="WBParaSite" id="BXY_1131900.1">
    <property type="protein sequence ID" value="BXY_1131900.1"/>
    <property type="gene ID" value="BXY_1131900"/>
</dbReference>
<dbReference type="InterPro" id="IPR023796">
    <property type="entry name" value="Serpin_dom"/>
</dbReference>